<protein>
    <recommendedName>
        <fullName evidence="4">Prepilin-type N-terminal cleavage/methylation domain-containing protein</fullName>
    </recommendedName>
</protein>
<proteinExistence type="predicted"/>
<dbReference type="Pfam" id="PF07963">
    <property type="entry name" value="N_methyl"/>
    <property type="match status" value="1"/>
</dbReference>
<evidence type="ECO:0000313" key="3">
    <source>
        <dbReference type="Proteomes" id="UP000177803"/>
    </source>
</evidence>
<evidence type="ECO:0000313" key="2">
    <source>
        <dbReference type="EMBL" id="OGH84269.1"/>
    </source>
</evidence>
<sequence length="208" mass="22873">MIGIMKNIFNKKGFTLLEVLVAMGIFLLLIVGVTSILMYSFRARDVIWEQLSTQNEGRKVLQDFTNELRSATASSVGAYAIEAVSTSSIIFYSNIDSDSLRERVRYFLSGTTLRKGVIKPTGTPMLYSVGNETVVDVAQDVNNGATSTFTYYGSDYNGVTVTSTLSSPINTTLIRAVGLYLRLEEKPNLSPTPFIAQGKVDLRNLKSN</sequence>
<evidence type="ECO:0000256" key="1">
    <source>
        <dbReference type="SAM" id="Phobius"/>
    </source>
</evidence>
<accession>A0A1F6NK62</accession>
<comment type="caution">
    <text evidence="2">The sequence shown here is derived from an EMBL/GenBank/DDBJ whole genome shotgun (WGS) entry which is preliminary data.</text>
</comment>
<organism evidence="2 3">
    <name type="scientific">Candidatus Magasanikbacteria bacterium RIFOXYA2_FULL_44_8</name>
    <dbReference type="NCBI Taxonomy" id="1798696"/>
    <lineage>
        <taxon>Bacteria</taxon>
        <taxon>Candidatus Magasanikiibacteriota</taxon>
    </lineage>
</organism>
<dbReference type="NCBIfam" id="TIGR02532">
    <property type="entry name" value="IV_pilin_GFxxxE"/>
    <property type="match status" value="1"/>
</dbReference>
<keyword evidence="1" id="KW-0472">Membrane</keyword>
<keyword evidence="1" id="KW-0812">Transmembrane</keyword>
<feature type="transmembrane region" description="Helical" evidence="1">
    <location>
        <begin position="20"/>
        <end position="41"/>
    </location>
</feature>
<reference evidence="2 3" key="1">
    <citation type="journal article" date="2016" name="Nat. Commun.">
        <title>Thousands of microbial genomes shed light on interconnected biogeochemical processes in an aquifer system.</title>
        <authorList>
            <person name="Anantharaman K."/>
            <person name="Brown C.T."/>
            <person name="Hug L.A."/>
            <person name="Sharon I."/>
            <person name="Castelle C.J."/>
            <person name="Probst A.J."/>
            <person name="Thomas B.C."/>
            <person name="Singh A."/>
            <person name="Wilkins M.J."/>
            <person name="Karaoz U."/>
            <person name="Brodie E.L."/>
            <person name="Williams K.H."/>
            <person name="Hubbard S.S."/>
            <person name="Banfield J.F."/>
        </authorList>
    </citation>
    <scope>NUCLEOTIDE SEQUENCE [LARGE SCALE GENOMIC DNA]</scope>
</reference>
<gene>
    <name evidence="2" type="ORF">A2261_02620</name>
</gene>
<dbReference type="AlphaFoldDB" id="A0A1F6NK62"/>
<dbReference type="InterPro" id="IPR012902">
    <property type="entry name" value="N_methyl_site"/>
</dbReference>
<name>A0A1F6NK62_9BACT</name>
<evidence type="ECO:0008006" key="4">
    <source>
        <dbReference type="Google" id="ProtNLM"/>
    </source>
</evidence>
<dbReference type="PROSITE" id="PS00409">
    <property type="entry name" value="PROKAR_NTER_METHYL"/>
    <property type="match status" value="1"/>
</dbReference>
<dbReference type="Proteomes" id="UP000177803">
    <property type="component" value="Unassembled WGS sequence"/>
</dbReference>
<keyword evidence="1" id="KW-1133">Transmembrane helix</keyword>
<dbReference type="EMBL" id="MFQR01000032">
    <property type="protein sequence ID" value="OGH84269.1"/>
    <property type="molecule type" value="Genomic_DNA"/>
</dbReference>